<reference evidence="2" key="1">
    <citation type="journal article" date="2019" name="Int. J. Syst. Evol. Microbiol.">
        <title>The Global Catalogue of Microorganisms (GCM) 10K type strain sequencing project: providing services to taxonomists for standard genome sequencing and annotation.</title>
        <authorList>
            <consortium name="The Broad Institute Genomics Platform"/>
            <consortium name="The Broad Institute Genome Sequencing Center for Infectious Disease"/>
            <person name="Wu L."/>
            <person name="Ma J."/>
        </authorList>
    </citation>
    <scope>NUCLEOTIDE SEQUENCE [LARGE SCALE GENOMIC DNA]</scope>
    <source>
        <strain evidence="2">CCUG 54520</strain>
    </source>
</reference>
<sequence length="389" mass="42393">MYFFKTGNYVRYDRGADRVDDGYPLGVGPNWPGLAAAGFNSGVDTALNLGAGFAYFFKGSKYVRYRLDSPEGVEFGPAPIADHWPGLEARGFASNLDAAVNFGNGFVYFFKGSHYVRYKVSSPEGADSGPTPIAAEWPGMAVAGFGSDLDSAITWGDGSTYFFKDDQYVRFDHADNKVPGGYPLAIADRWPGMASAGFDDGLELAVDVIDLRKPLLDASTQQRPASVNGPVFIDRPWRGVLHTTEGSTLAGALSTLDSKKVWPHLTIEPNTFKSVQHYPLSQGARALTDQLTPQNAARCIQIEIVGFAAQTQDWAPEQLEFIKDVMRQIEDLVPIPRTADVIFLSGGDHPANRMSVNQWNRFSGWCGHQHVPGNSHWDPGAIDIAALLS</sequence>
<comment type="caution">
    <text evidence="1">The sequence shown here is derived from an EMBL/GenBank/DDBJ whole genome shotgun (WGS) entry which is preliminary data.</text>
</comment>
<dbReference type="PROSITE" id="PS51642">
    <property type="entry name" value="HEMOPEXIN_2"/>
    <property type="match status" value="4"/>
</dbReference>
<name>A0ABV9FS17_9NOCA</name>
<dbReference type="Gene3D" id="3.40.80.10">
    <property type="entry name" value="Peptidoglycan recognition protein-like"/>
    <property type="match status" value="1"/>
</dbReference>
<evidence type="ECO:0000313" key="2">
    <source>
        <dbReference type="Proteomes" id="UP001595914"/>
    </source>
</evidence>
<dbReference type="Pfam" id="PF00045">
    <property type="entry name" value="Hemopexin"/>
    <property type="match status" value="3"/>
</dbReference>
<organism evidence="1 2">
    <name type="scientific">Rhodococcus kronopolitis</name>
    <dbReference type="NCBI Taxonomy" id="1460226"/>
    <lineage>
        <taxon>Bacteria</taxon>
        <taxon>Bacillati</taxon>
        <taxon>Actinomycetota</taxon>
        <taxon>Actinomycetes</taxon>
        <taxon>Mycobacteriales</taxon>
        <taxon>Nocardiaceae</taxon>
        <taxon>Rhodococcus</taxon>
    </lineage>
</organism>
<dbReference type="SUPFAM" id="SSF50923">
    <property type="entry name" value="Hemopexin-like domain"/>
    <property type="match status" value="1"/>
</dbReference>
<evidence type="ECO:0000313" key="1">
    <source>
        <dbReference type="EMBL" id="MFC4604412.1"/>
    </source>
</evidence>
<dbReference type="InterPro" id="IPR018487">
    <property type="entry name" value="Hemopexin-like_repeat"/>
</dbReference>
<dbReference type="EMBL" id="JBHSFO010000005">
    <property type="protein sequence ID" value="MFC4604412.1"/>
    <property type="molecule type" value="Genomic_DNA"/>
</dbReference>
<gene>
    <name evidence="1" type="ORF">ACFO6S_12015</name>
</gene>
<proteinExistence type="predicted"/>
<keyword evidence="2" id="KW-1185">Reference proteome</keyword>
<dbReference type="RefSeq" id="WP_378417203.1">
    <property type="nucleotide sequence ID" value="NZ_JBHSFO010000005.1"/>
</dbReference>
<protein>
    <submittedName>
        <fullName evidence="1">Hemopexin repeat-containing protein</fullName>
    </submittedName>
</protein>
<dbReference type="Proteomes" id="UP001595914">
    <property type="component" value="Unassembled WGS sequence"/>
</dbReference>
<dbReference type="SMART" id="SM00120">
    <property type="entry name" value="HX"/>
    <property type="match status" value="4"/>
</dbReference>
<dbReference type="Gene3D" id="2.110.10.10">
    <property type="entry name" value="Hemopexin-like domain"/>
    <property type="match status" value="2"/>
</dbReference>
<dbReference type="InterPro" id="IPR036505">
    <property type="entry name" value="Amidase/PGRP_sf"/>
</dbReference>
<accession>A0ABV9FS17</accession>
<dbReference type="InterPro" id="IPR036375">
    <property type="entry name" value="Hemopexin-like_dom_sf"/>
</dbReference>